<dbReference type="Proteomes" id="UP001212152">
    <property type="component" value="Unassembled WGS sequence"/>
</dbReference>
<dbReference type="PANTHER" id="PTHR14326:SF44">
    <property type="entry name" value="TARGETING PROTEIN FOR XKLP2"/>
    <property type="match status" value="1"/>
</dbReference>
<dbReference type="GO" id="GO:0005634">
    <property type="term" value="C:nucleus"/>
    <property type="evidence" value="ECO:0007669"/>
    <property type="project" value="UniProtKB-SubCell"/>
</dbReference>
<feature type="compositionally biased region" description="Acidic residues" evidence="7">
    <location>
        <begin position="797"/>
        <end position="810"/>
    </location>
</feature>
<name>A0AAD5TH05_9FUNG</name>
<dbReference type="PANTHER" id="PTHR14326">
    <property type="entry name" value="TARGETING PROTEIN FOR XKLP2"/>
    <property type="match status" value="1"/>
</dbReference>
<dbReference type="Pfam" id="PF12214">
    <property type="entry name" value="TPX2_importin"/>
    <property type="match status" value="1"/>
</dbReference>
<dbReference type="EMBL" id="JADGJQ010000055">
    <property type="protein sequence ID" value="KAJ3175155.1"/>
    <property type="molecule type" value="Genomic_DNA"/>
</dbReference>
<sequence>MPPLSLQLPLSPLSKKYTAHRSLEDHDNFDDEQHDQRHADHDAYREIDAGKEQGDLKQRKDENNDGEEEKAREPTDATPPPPQSSSPSPPPSEALTIAAAAEPSFAENKDREYEFDAPQHYDFTAEASELEIDSWFDQCPPSPAGTLDGADFGDFDEDEKSGNHEDGDDVSTTPKAVTVPKLPISLHSHHSVEEDANENELCDNDIAQQMAKLSVGSSSSPQQQQQPANAGNTRESIWENLSKPIAHNKQNKRRITAQPNHAARAKPAPRPSLALPPARPRPLTVPKEFSFVTRFRAKHALAIRSPGIQKKRFSTVPRRPNGTTRPKPFRFHSTLRAVAHEVGNDNAAPPPSPFVPLAVKVRAFSNEPDRFRPVSGRDRRRAMPTSPWAGRMRMTRPQSPYLLTKMRTKPHHIPSREELELASLSAIQPFKANPLPSSILQAPAALPPPINTRPATIPCSPFITKPRALSSLRPRSPSPDRIPHARPIPRQVIEKPFEPVIEHRVMPVPEFELPGDQISRRKKEEFERRRKEEEEREREMRGFRAQPLPFDDEGAHLPHIEPRPLTQPEPFTLTTDLRGAQAQQALAARLVREEYEREQRAQFHAQPFNAHLVLDRPFVPLASDKPLTSVEHVVLSSEQRAEERRAFDERRKEREREEERLRELRRIEEEEREKEEIRLMRLERVHRAQPVGAGVHQPTTMRKKSEETNDTHYRHAAALPVPASREKVSTNLIPPPAADDTAQPQPSNAEPARTSANHAAQTSSSASTALSLFPPAPAAAHKVFRYAATPAPRDGDEWSASDEDDNEENEDQHGAQGGADIFRKGAARAAEMQKRLEELARRMERGELVE</sequence>
<organism evidence="10 11">
    <name type="scientific">Geranomyces variabilis</name>
    <dbReference type="NCBI Taxonomy" id="109894"/>
    <lineage>
        <taxon>Eukaryota</taxon>
        <taxon>Fungi</taxon>
        <taxon>Fungi incertae sedis</taxon>
        <taxon>Chytridiomycota</taxon>
        <taxon>Chytridiomycota incertae sedis</taxon>
        <taxon>Chytridiomycetes</taxon>
        <taxon>Spizellomycetales</taxon>
        <taxon>Powellomycetaceae</taxon>
        <taxon>Geranomyces</taxon>
    </lineage>
</organism>
<feature type="compositionally biased region" description="Pro residues" evidence="7">
    <location>
        <begin position="77"/>
        <end position="92"/>
    </location>
</feature>
<feature type="region of interest" description="Disordered" evidence="7">
    <location>
        <begin position="1"/>
        <end position="281"/>
    </location>
</feature>
<keyword evidence="4" id="KW-0963">Cytoplasm</keyword>
<feature type="compositionally biased region" description="Basic and acidic residues" evidence="7">
    <location>
        <begin position="34"/>
        <end position="75"/>
    </location>
</feature>
<feature type="domain" description="TPX2 C-terminal" evidence="8">
    <location>
        <begin position="634"/>
        <end position="708"/>
    </location>
</feature>
<dbReference type="AlphaFoldDB" id="A0AAD5TH05"/>
<evidence type="ECO:0000256" key="5">
    <source>
        <dbReference type="ARBA" id="ARBA00023212"/>
    </source>
</evidence>
<comment type="subcellular location">
    <subcellularLocation>
        <location evidence="2">Cytoplasm</location>
        <location evidence="2">Cytoskeleton</location>
        <location evidence="2">Spindle</location>
    </subcellularLocation>
    <subcellularLocation>
        <location evidence="1">Nucleus</location>
    </subcellularLocation>
</comment>
<dbReference type="InterPro" id="IPR027329">
    <property type="entry name" value="TPX2_C"/>
</dbReference>
<feature type="compositionally biased region" description="Low complexity" evidence="7">
    <location>
        <begin position="217"/>
        <end position="227"/>
    </location>
</feature>
<feature type="compositionally biased region" description="Basic and acidic residues" evidence="7">
    <location>
        <begin position="107"/>
        <end position="119"/>
    </location>
</feature>
<dbReference type="GO" id="GO:0005819">
    <property type="term" value="C:spindle"/>
    <property type="evidence" value="ECO:0007669"/>
    <property type="project" value="UniProtKB-SubCell"/>
</dbReference>
<comment type="caution">
    <text evidence="10">The sequence shown here is derived from an EMBL/GenBank/DDBJ whole genome shotgun (WGS) entry which is preliminary data.</text>
</comment>
<dbReference type="InterPro" id="IPR027330">
    <property type="entry name" value="TPX2_central_dom"/>
</dbReference>
<evidence type="ECO:0000256" key="7">
    <source>
        <dbReference type="SAM" id="MobiDB-lite"/>
    </source>
</evidence>
<evidence type="ECO:0000313" key="11">
    <source>
        <dbReference type="Proteomes" id="UP001212152"/>
    </source>
</evidence>
<evidence type="ECO:0000313" key="10">
    <source>
        <dbReference type="EMBL" id="KAJ3175155.1"/>
    </source>
</evidence>
<feature type="region of interest" description="Disordered" evidence="7">
    <location>
        <begin position="784"/>
        <end position="824"/>
    </location>
</feature>
<evidence type="ECO:0000256" key="3">
    <source>
        <dbReference type="ARBA" id="ARBA00005885"/>
    </source>
</evidence>
<feature type="domain" description="TPX2 central" evidence="9">
    <location>
        <begin position="393"/>
        <end position="456"/>
    </location>
</feature>
<feature type="compositionally biased region" description="Low complexity" evidence="7">
    <location>
        <begin position="754"/>
        <end position="770"/>
    </location>
</feature>
<feature type="region of interest" description="Disordered" evidence="7">
    <location>
        <begin position="688"/>
        <end position="770"/>
    </location>
</feature>
<evidence type="ECO:0000256" key="6">
    <source>
        <dbReference type="ARBA" id="ARBA00023242"/>
    </source>
</evidence>
<dbReference type="InterPro" id="IPR009675">
    <property type="entry name" value="TPX2_fam"/>
</dbReference>
<feature type="region of interest" description="Disordered" evidence="7">
    <location>
        <begin position="519"/>
        <end position="541"/>
    </location>
</feature>
<gene>
    <name evidence="10" type="primary">TPX2</name>
    <name evidence="10" type="ORF">HDU87_006390</name>
</gene>
<feature type="compositionally biased region" description="Acidic residues" evidence="7">
    <location>
        <begin position="194"/>
        <end position="203"/>
    </location>
</feature>
<proteinExistence type="inferred from homology"/>
<accession>A0AAD5TH05</accession>
<feature type="compositionally biased region" description="Basic and acidic residues" evidence="7">
    <location>
        <begin position="703"/>
        <end position="713"/>
    </location>
</feature>
<comment type="similarity">
    <text evidence="3">Belongs to the TPX2 family.</text>
</comment>
<evidence type="ECO:0000259" key="8">
    <source>
        <dbReference type="Pfam" id="PF06886"/>
    </source>
</evidence>
<feature type="compositionally biased region" description="Low complexity" evidence="7">
    <location>
        <begin position="1"/>
        <end position="14"/>
    </location>
</feature>
<protein>
    <submittedName>
        <fullName evidence="10">Protein tpx2</fullName>
    </submittedName>
</protein>
<dbReference type="GO" id="GO:0060236">
    <property type="term" value="P:regulation of mitotic spindle organization"/>
    <property type="evidence" value="ECO:0007669"/>
    <property type="project" value="InterPro"/>
</dbReference>
<keyword evidence="6" id="KW-0539">Nucleus</keyword>
<reference evidence="10" key="1">
    <citation type="submission" date="2020-05" db="EMBL/GenBank/DDBJ databases">
        <title>Phylogenomic resolution of chytrid fungi.</title>
        <authorList>
            <person name="Stajich J.E."/>
            <person name="Amses K."/>
            <person name="Simmons R."/>
            <person name="Seto K."/>
            <person name="Myers J."/>
            <person name="Bonds A."/>
            <person name="Quandt C.A."/>
            <person name="Barry K."/>
            <person name="Liu P."/>
            <person name="Grigoriev I."/>
            <person name="Longcore J.E."/>
            <person name="James T.Y."/>
        </authorList>
    </citation>
    <scope>NUCLEOTIDE SEQUENCE</scope>
    <source>
        <strain evidence="10">JEL0379</strain>
    </source>
</reference>
<dbReference type="Pfam" id="PF06886">
    <property type="entry name" value="TPX2"/>
    <property type="match status" value="1"/>
</dbReference>
<evidence type="ECO:0000256" key="2">
    <source>
        <dbReference type="ARBA" id="ARBA00004186"/>
    </source>
</evidence>
<feature type="region of interest" description="Disordered" evidence="7">
    <location>
        <begin position="639"/>
        <end position="660"/>
    </location>
</feature>
<keyword evidence="11" id="KW-1185">Reference proteome</keyword>
<dbReference type="GO" id="GO:0005874">
    <property type="term" value="C:microtubule"/>
    <property type="evidence" value="ECO:0007669"/>
    <property type="project" value="InterPro"/>
</dbReference>
<evidence type="ECO:0000256" key="1">
    <source>
        <dbReference type="ARBA" id="ARBA00004123"/>
    </source>
</evidence>
<evidence type="ECO:0000259" key="9">
    <source>
        <dbReference type="Pfam" id="PF12214"/>
    </source>
</evidence>
<keyword evidence="5" id="KW-0206">Cytoskeleton</keyword>
<evidence type="ECO:0000256" key="4">
    <source>
        <dbReference type="ARBA" id="ARBA00022490"/>
    </source>
</evidence>